<dbReference type="Pfam" id="PF00535">
    <property type="entry name" value="Glycos_transf_2"/>
    <property type="match status" value="1"/>
</dbReference>
<organism evidence="2 3">
    <name type="scientific">Leeuwenhoekiella polynyae</name>
    <dbReference type="NCBI Taxonomy" id="1550906"/>
    <lineage>
        <taxon>Bacteria</taxon>
        <taxon>Pseudomonadati</taxon>
        <taxon>Bacteroidota</taxon>
        <taxon>Flavobacteriia</taxon>
        <taxon>Flavobacteriales</taxon>
        <taxon>Flavobacteriaceae</taxon>
        <taxon>Leeuwenhoekiella</taxon>
    </lineage>
</organism>
<dbReference type="PANTHER" id="PTHR22916:SF56">
    <property type="entry name" value="GLYCOSYL TRANSFERASE"/>
    <property type="match status" value="1"/>
</dbReference>
<protein>
    <submittedName>
        <fullName evidence="2">Glycosyltransferase involved in cell wall biosynthesis</fullName>
    </submittedName>
</protein>
<dbReference type="SUPFAM" id="SSF53448">
    <property type="entry name" value="Nucleotide-diphospho-sugar transferases"/>
    <property type="match status" value="1"/>
</dbReference>
<dbReference type="PANTHER" id="PTHR22916">
    <property type="entry name" value="GLYCOSYLTRANSFERASE"/>
    <property type="match status" value="1"/>
</dbReference>
<feature type="domain" description="Glycosyltransferase 2-like" evidence="1">
    <location>
        <begin position="6"/>
        <end position="161"/>
    </location>
</feature>
<comment type="caution">
    <text evidence="2">The sequence shown here is derived from an EMBL/GenBank/DDBJ whole genome shotgun (WGS) entry which is preliminary data.</text>
</comment>
<dbReference type="RefSeq" id="WP_164918240.1">
    <property type="nucleotide sequence ID" value="NZ_JBHUOO010000048.1"/>
</dbReference>
<dbReference type="InterPro" id="IPR029044">
    <property type="entry name" value="Nucleotide-diphossugar_trans"/>
</dbReference>
<evidence type="ECO:0000259" key="1">
    <source>
        <dbReference type="Pfam" id="PF00535"/>
    </source>
</evidence>
<gene>
    <name evidence="2" type="ORF">DSM02_1149</name>
</gene>
<keyword evidence="3" id="KW-1185">Reference proteome</keyword>
<proteinExistence type="predicted"/>
<dbReference type="InterPro" id="IPR001173">
    <property type="entry name" value="Glyco_trans_2-like"/>
</dbReference>
<dbReference type="Proteomes" id="UP000289859">
    <property type="component" value="Unassembled WGS sequence"/>
</dbReference>
<reference evidence="2 3" key="1">
    <citation type="submission" date="2018-07" db="EMBL/GenBank/DDBJ databases">
        <title>Leeuwenhoekiella genomics.</title>
        <authorList>
            <person name="Tahon G."/>
            <person name="Willems A."/>
        </authorList>
    </citation>
    <scope>NUCLEOTIDE SEQUENCE [LARGE SCALE GENOMIC DNA]</scope>
    <source>
        <strain evidence="2 3">LMG 29608</strain>
    </source>
</reference>
<evidence type="ECO:0000313" key="3">
    <source>
        <dbReference type="Proteomes" id="UP000289859"/>
    </source>
</evidence>
<evidence type="ECO:0000313" key="2">
    <source>
        <dbReference type="EMBL" id="RXG25179.1"/>
    </source>
</evidence>
<name>A0A4Q0PG79_9FLAO</name>
<dbReference type="Gene3D" id="3.90.550.10">
    <property type="entry name" value="Spore Coat Polysaccharide Biosynthesis Protein SpsA, Chain A"/>
    <property type="match status" value="1"/>
</dbReference>
<dbReference type="EMBL" id="QOVK01000003">
    <property type="protein sequence ID" value="RXG25179.1"/>
    <property type="molecule type" value="Genomic_DNA"/>
</dbReference>
<accession>A0A4Q0PG79</accession>
<keyword evidence="2" id="KW-0808">Transferase</keyword>
<sequence length="332" mass="39946">MIPRVSIVLPVYNGQKHLNEAIESVIDQSNPNFELIIIDDDSTDKSPEIAKKYLEIDSRIQFYSNPENKKLPYTLNKGFSMARGEFLTWTSHDNKLKVNFIERFLKEFDKGHYKFIYSKEDFISNKGEKLHNNKNYNFNSLIFSNAIGASFMYRRVVFEEIGKYNENLFLIEDYDYWMRVSEKFEIGFINESLYQYRYHGESLSTKIKSDLLVNEEYTTAVEELFKNFVRHNTSLSLFLKSLFLGELNNVYQILKSFELYSFDLREKIMTNKALEWDEVQLNFYLIVRQIWKRNYEKVKFIHKLYILFKWPRVLFSRKFSYRKSLKLMCDIN</sequence>
<dbReference type="GO" id="GO:0016758">
    <property type="term" value="F:hexosyltransferase activity"/>
    <property type="evidence" value="ECO:0007669"/>
    <property type="project" value="UniProtKB-ARBA"/>
</dbReference>
<dbReference type="AlphaFoldDB" id="A0A4Q0PG79"/>